<dbReference type="PROSITE" id="PS51257">
    <property type="entry name" value="PROKAR_LIPOPROTEIN"/>
    <property type="match status" value="1"/>
</dbReference>
<dbReference type="SUPFAM" id="SSF50199">
    <property type="entry name" value="Staphylococcal nuclease"/>
    <property type="match status" value="1"/>
</dbReference>
<protein>
    <submittedName>
        <fullName evidence="6">Thermonuclease family protein</fullName>
    </submittedName>
</protein>
<keyword evidence="3" id="KW-0378">Hydrolase</keyword>
<keyword evidence="2" id="KW-0255">Endonuclease</keyword>
<dbReference type="Proteomes" id="UP001145072">
    <property type="component" value="Unassembled WGS sequence"/>
</dbReference>
<proteinExistence type="predicted"/>
<feature type="region of interest" description="Disordered" evidence="4">
    <location>
        <begin position="25"/>
        <end position="45"/>
    </location>
</feature>
<accession>A0A9X4AJ64</accession>
<sequence length="191" mass="21978">MFKKLFFAILFGISISGCMTNQLGTNEKSPVPEEENTTTAQNETTQSELVDAKVNRVVDGDTMKVNIDGKEETVRLLLVDTPETKAQDRPVQKYGPEASSFAENELTGQKVRLEYDGPRRDKYDRLLAYLWVEDKLFNELLLEEGFARLAYIYDPPYTNFDRLMKAQNRAKEQQLNIWSVEGYVTERGFED</sequence>
<dbReference type="PANTHER" id="PTHR12302">
    <property type="entry name" value="EBNA2 BINDING PROTEIN P100"/>
    <property type="match status" value="1"/>
</dbReference>
<name>A0A9X4AJ64_9BACI</name>
<evidence type="ECO:0000313" key="7">
    <source>
        <dbReference type="Proteomes" id="UP001145072"/>
    </source>
</evidence>
<keyword evidence="7" id="KW-1185">Reference proteome</keyword>
<dbReference type="GO" id="GO:0004519">
    <property type="term" value="F:endonuclease activity"/>
    <property type="evidence" value="ECO:0007669"/>
    <property type="project" value="UniProtKB-KW"/>
</dbReference>
<feature type="domain" description="TNase-like" evidence="5">
    <location>
        <begin position="48"/>
        <end position="180"/>
    </location>
</feature>
<evidence type="ECO:0000256" key="1">
    <source>
        <dbReference type="ARBA" id="ARBA00022722"/>
    </source>
</evidence>
<dbReference type="InterPro" id="IPR002071">
    <property type="entry name" value="Thermonucl_AS"/>
</dbReference>
<dbReference type="PROSITE" id="PS50830">
    <property type="entry name" value="TNASE_3"/>
    <property type="match status" value="1"/>
</dbReference>
<gene>
    <name evidence="6" type="ORF">NC661_06445</name>
</gene>
<reference evidence="6" key="1">
    <citation type="submission" date="2022-06" db="EMBL/GenBank/DDBJ databases">
        <title>Aquibacillus sp. a new bacterium isolated from soil saline samples.</title>
        <authorList>
            <person name="Galisteo C."/>
            <person name="De La Haba R."/>
            <person name="Sanchez-Porro C."/>
            <person name="Ventosa A."/>
        </authorList>
    </citation>
    <scope>NUCLEOTIDE SEQUENCE</scope>
    <source>
        <strain evidence="6">JCM 12387</strain>
    </source>
</reference>
<dbReference type="PANTHER" id="PTHR12302:SF3">
    <property type="entry name" value="SERINE_THREONINE-PROTEIN KINASE 31"/>
    <property type="match status" value="1"/>
</dbReference>
<dbReference type="AlphaFoldDB" id="A0A9X4AJ64"/>
<evidence type="ECO:0000313" key="6">
    <source>
        <dbReference type="EMBL" id="MDC3420008.1"/>
    </source>
</evidence>
<dbReference type="InterPro" id="IPR035437">
    <property type="entry name" value="SNase_OB-fold_sf"/>
</dbReference>
<dbReference type="RefSeq" id="WP_259868616.1">
    <property type="nucleotide sequence ID" value="NZ_JAMQJZ010000004.1"/>
</dbReference>
<dbReference type="EMBL" id="JAMQJZ010000004">
    <property type="protein sequence ID" value="MDC3420008.1"/>
    <property type="molecule type" value="Genomic_DNA"/>
</dbReference>
<dbReference type="CDD" id="cd00175">
    <property type="entry name" value="SNc"/>
    <property type="match status" value="1"/>
</dbReference>
<dbReference type="GO" id="GO:0016787">
    <property type="term" value="F:hydrolase activity"/>
    <property type="evidence" value="ECO:0007669"/>
    <property type="project" value="UniProtKB-KW"/>
</dbReference>
<dbReference type="InterPro" id="IPR016071">
    <property type="entry name" value="Staphylococal_nuclease_OB-fold"/>
</dbReference>
<evidence type="ECO:0000256" key="3">
    <source>
        <dbReference type="ARBA" id="ARBA00022801"/>
    </source>
</evidence>
<evidence type="ECO:0000256" key="4">
    <source>
        <dbReference type="SAM" id="MobiDB-lite"/>
    </source>
</evidence>
<keyword evidence="1" id="KW-0540">Nuclease</keyword>
<comment type="caution">
    <text evidence="6">The sequence shown here is derived from an EMBL/GenBank/DDBJ whole genome shotgun (WGS) entry which is preliminary data.</text>
</comment>
<dbReference type="Gene3D" id="2.40.50.90">
    <property type="match status" value="1"/>
</dbReference>
<dbReference type="PROSITE" id="PS01123">
    <property type="entry name" value="TNASE_1"/>
    <property type="match status" value="1"/>
</dbReference>
<dbReference type="GO" id="GO:0003676">
    <property type="term" value="F:nucleic acid binding"/>
    <property type="evidence" value="ECO:0007669"/>
    <property type="project" value="InterPro"/>
</dbReference>
<evidence type="ECO:0000259" key="5">
    <source>
        <dbReference type="PROSITE" id="PS50830"/>
    </source>
</evidence>
<organism evidence="6 7">
    <name type="scientific">Aquibacillus koreensis</name>
    <dbReference type="NCBI Taxonomy" id="279446"/>
    <lineage>
        <taxon>Bacteria</taxon>
        <taxon>Bacillati</taxon>
        <taxon>Bacillota</taxon>
        <taxon>Bacilli</taxon>
        <taxon>Bacillales</taxon>
        <taxon>Bacillaceae</taxon>
        <taxon>Aquibacillus</taxon>
    </lineage>
</organism>
<dbReference type="SMART" id="SM00318">
    <property type="entry name" value="SNc"/>
    <property type="match status" value="1"/>
</dbReference>
<evidence type="ECO:0000256" key="2">
    <source>
        <dbReference type="ARBA" id="ARBA00022759"/>
    </source>
</evidence>
<dbReference type="Pfam" id="PF00565">
    <property type="entry name" value="SNase"/>
    <property type="match status" value="1"/>
</dbReference>